<evidence type="ECO:0000256" key="5">
    <source>
        <dbReference type="ARBA" id="ARBA00022884"/>
    </source>
</evidence>
<dbReference type="PANTHER" id="PTHR33992:SF1">
    <property type="entry name" value="RIBONUCLEASE P PROTEIN COMPONENT"/>
    <property type="match status" value="1"/>
</dbReference>
<evidence type="ECO:0000313" key="6">
    <source>
        <dbReference type="EMBL" id="KKL79073.1"/>
    </source>
</evidence>
<dbReference type="SUPFAM" id="SSF54211">
    <property type="entry name" value="Ribosomal protein S5 domain 2-like"/>
    <property type="match status" value="1"/>
</dbReference>
<comment type="caution">
    <text evidence="6">The sequence shown here is derived from an EMBL/GenBank/DDBJ whole genome shotgun (WGS) entry which is preliminary data.</text>
</comment>
<keyword evidence="3" id="KW-0255">Endonuclease</keyword>
<keyword evidence="2" id="KW-0540">Nuclease</keyword>
<dbReference type="HAMAP" id="MF_00227">
    <property type="entry name" value="RNase_P"/>
    <property type="match status" value="1"/>
</dbReference>
<dbReference type="GO" id="GO:0030677">
    <property type="term" value="C:ribonuclease P complex"/>
    <property type="evidence" value="ECO:0007669"/>
    <property type="project" value="TreeGrafter"/>
</dbReference>
<accession>A0A0F9EY90</accession>
<sequence>MDQRFTKKERLQKRKEFQRVFDKGKVFSNDQTTIYALLNDDSVSRLGLVVGRKFGNAPRRNRFKRIFREAYRLNKGLLENGIDLIIIPRSGLTDLSLTAIEDKFKKVLTQINEQLRK</sequence>
<keyword evidence="1" id="KW-0819">tRNA processing</keyword>
<keyword evidence="4" id="KW-0378">Hydrolase</keyword>
<dbReference type="GO" id="GO:0004526">
    <property type="term" value="F:ribonuclease P activity"/>
    <property type="evidence" value="ECO:0007669"/>
    <property type="project" value="InterPro"/>
</dbReference>
<dbReference type="AlphaFoldDB" id="A0A0F9EY90"/>
<dbReference type="NCBIfam" id="TIGR00188">
    <property type="entry name" value="rnpA"/>
    <property type="match status" value="1"/>
</dbReference>
<proteinExistence type="inferred from homology"/>
<gene>
    <name evidence="6" type="ORF">LCGC14_2018490</name>
</gene>
<dbReference type="InterPro" id="IPR014721">
    <property type="entry name" value="Ribsml_uS5_D2-typ_fold_subgr"/>
</dbReference>
<dbReference type="GO" id="GO:0042781">
    <property type="term" value="F:3'-tRNA processing endoribonuclease activity"/>
    <property type="evidence" value="ECO:0007669"/>
    <property type="project" value="TreeGrafter"/>
</dbReference>
<dbReference type="InterPro" id="IPR000100">
    <property type="entry name" value="RNase_P"/>
</dbReference>
<reference evidence="6" key="1">
    <citation type="journal article" date="2015" name="Nature">
        <title>Complex archaea that bridge the gap between prokaryotes and eukaryotes.</title>
        <authorList>
            <person name="Spang A."/>
            <person name="Saw J.H."/>
            <person name="Jorgensen S.L."/>
            <person name="Zaremba-Niedzwiedzka K."/>
            <person name="Martijn J."/>
            <person name="Lind A.E."/>
            <person name="van Eijk R."/>
            <person name="Schleper C."/>
            <person name="Guy L."/>
            <person name="Ettema T.J."/>
        </authorList>
    </citation>
    <scope>NUCLEOTIDE SEQUENCE</scope>
</reference>
<name>A0A0F9EY90_9ZZZZ</name>
<dbReference type="Gene3D" id="3.30.230.10">
    <property type="match status" value="1"/>
</dbReference>
<dbReference type="EMBL" id="LAZR01023274">
    <property type="protein sequence ID" value="KKL79073.1"/>
    <property type="molecule type" value="Genomic_DNA"/>
</dbReference>
<evidence type="ECO:0000256" key="4">
    <source>
        <dbReference type="ARBA" id="ARBA00022801"/>
    </source>
</evidence>
<protein>
    <submittedName>
        <fullName evidence="6">Uncharacterized protein</fullName>
    </submittedName>
</protein>
<dbReference type="InterPro" id="IPR020568">
    <property type="entry name" value="Ribosomal_Su5_D2-typ_SF"/>
</dbReference>
<dbReference type="GO" id="GO:0000049">
    <property type="term" value="F:tRNA binding"/>
    <property type="evidence" value="ECO:0007669"/>
    <property type="project" value="InterPro"/>
</dbReference>
<dbReference type="PANTHER" id="PTHR33992">
    <property type="entry name" value="RIBONUCLEASE P PROTEIN COMPONENT"/>
    <property type="match status" value="1"/>
</dbReference>
<organism evidence="6">
    <name type="scientific">marine sediment metagenome</name>
    <dbReference type="NCBI Taxonomy" id="412755"/>
    <lineage>
        <taxon>unclassified sequences</taxon>
        <taxon>metagenomes</taxon>
        <taxon>ecological metagenomes</taxon>
    </lineage>
</organism>
<evidence type="ECO:0000256" key="1">
    <source>
        <dbReference type="ARBA" id="ARBA00022694"/>
    </source>
</evidence>
<keyword evidence="5" id="KW-0694">RNA-binding</keyword>
<evidence type="ECO:0000256" key="2">
    <source>
        <dbReference type="ARBA" id="ARBA00022722"/>
    </source>
</evidence>
<evidence type="ECO:0000256" key="3">
    <source>
        <dbReference type="ARBA" id="ARBA00022759"/>
    </source>
</evidence>
<dbReference type="Pfam" id="PF00825">
    <property type="entry name" value="Ribonuclease_P"/>
    <property type="match status" value="1"/>
</dbReference>